<feature type="compositionally biased region" description="Basic and acidic residues" evidence="4">
    <location>
        <begin position="603"/>
        <end position="628"/>
    </location>
</feature>
<dbReference type="Pfam" id="PF01612">
    <property type="entry name" value="DNA_pol_A_exo1"/>
    <property type="match status" value="1"/>
</dbReference>
<dbReference type="VEuPathDB" id="CryptoDB:Cvel_19712"/>
<evidence type="ECO:0000256" key="3">
    <source>
        <dbReference type="PROSITE-ProRule" id="PRU00023"/>
    </source>
</evidence>
<dbReference type="GO" id="GO:0006139">
    <property type="term" value="P:nucleobase-containing compound metabolic process"/>
    <property type="evidence" value="ECO:0007669"/>
    <property type="project" value="InterPro"/>
</dbReference>
<feature type="region of interest" description="Disordered" evidence="4">
    <location>
        <begin position="1091"/>
        <end position="1144"/>
    </location>
</feature>
<keyword evidence="1" id="KW-0677">Repeat</keyword>
<protein>
    <recommendedName>
        <fullName evidence="5">3'-5' exonuclease domain-containing protein</fullName>
    </recommendedName>
</protein>
<dbReference type="SUPFAM" id="SSF48403">
    <property type="entry name" value="Ankyrin repeat"/>
    <property type="match status" value="1"/>
</dbReference>
<gene>
    <name evidence="6" type="ORF">Cvel_19712</name>
</gene>
<evidence type="ECO:0000256" key="4">
    <source>
        <dbReference type="SAM" id="MobiDB-lite"/>
    </source>
</evidence>
<evidence type="ECO:0000259" key="5">
    <source>
        <dbReference type="Pfam" id="PF01612"/>
    </source>
</evidence>
<feature type="compositionally biased region" description="Basic and acidic residues" evidence="4">
    <location>
        <begin position="250"/>
        <end position="265"/>
    </location>
</feature>
<feature type="region of interest" description="Disordered" evidence="4">
    <location>
        <begin position="583"/>
        <end position="628"/>
    </location>
</feature>
<dbReference type="Pfam" id="PF13637">
    <property type="entry name" value="Ank_4"/>
    <property type="match status" value="1"/>
</dbReference>
<dbReference type="InterPro" id="IPR002110">
    <property type="entry name" value="Ankyrin_rpt"/>
</dbReference>
<dbReference type="Gene3D" id="3.30.420.10">
    <property type="entry name" value="Ribonuclease H-like superfamily/Ribonuclease H"/>
    <property type="match status" value="1"/>
</dbReference>
<feature type="compositionally biased region" description="Gly residues" evidence="4">
    <location>
        <begin position="439"/>
        <end position="448"/>
    </location>
</feature>
<dbReference type="EMBL" id="CDMZ01000797">
    <property type="protein sequence ID" value="CEM21757.1"/>
    <property type="molecule type" value="Genomic_DNA"/>
</dbReference>
<feature type="region of interest" description="Disordered" evidence="4">
    <location>
        <begin position="1601"/>
        <end position="1651"/>
    </location>
</feature>
<dbReference type="InterPro" id="IPR036770">
    <property type="entry name" value="Ankyrin_rpt-contain_sf"/>
</dbReference>
<feature type="compositionally biased region" description="Basic and acidic residues" evidence="4">
    <location>
        <begin position="1633"/>
        <end position="1648"/>
    </location>
</feature>
<feature type="repeat" description="ANK" evidence="3">
    <location>
        <begin position="685"/>
        <end position="717"/>
    </location>
</feature>
<feature type="compositionally biased region" description="Basic and acidic residues" evidence="4">
    <location>
        <begin position="176"/>
        <end position="192"/>
    </location>
</feature>
<feature type="repeat" description="ANK" evidence="3">
    <location>
        <begin position="804"/>
        <end position="836"/>
    </location>
</feature>
<feature type="region of interest" description="Disordered" evidence="4">
    <location>
        <begin position="475"/>
        <end position="536"/>
    </location>
</feature>
<organism evidence="6">
    <name type="scientific">Chromera velia CCMP2878</name>
    <dbReference type="NCBI Taxonomy" id="1169474"/>
    <lineage>
        <taxon>Eukaryota</taxon>
        <taxon>Sar</taxon>
        <taxon>Alveolata</taxon>
        <taxon>Colpodellida</taxon>
        <taxon>Chromeraceae</taxon>
        <taxon>Chromera</taxon>
    </lineage>
</organism>
<feature type="compositionally biased region" description="Low complexity" evidence="4">
    <location>
        <begin position="1601"/>
        <end position="1614"/>
    </location>
</feature>
<dbReference type="InterPro" id="IPR012337">
    <property type="entry name" value="RNaseH-like_sf"/>
</dbReference>
<dbReference type="SMART" id="SM00248">
    <property type="entry name" value="ANK"/>
    <property type="match status" value="8"/>
</dbReference>
<dbReference type="GO" id="GO:0008408">
    <property type="term" value="F:3'-5' exonuclease activity"/>
    <property type="evidence" value="ECO:0007669"/>
    <property type="project" value="InterPro"/>
</dbReference>
<feature type="repeat" description="ANK" evidence="3">
    <location>
        <begin position="718"/>
        <end position="750"/>
    </location>
</feature>
<dbReference type="InterPro" id="IPR036397">
    <property type="entry name" value="RNaseH_sf"/>
</dbReference>
<dbReference type="PROSITE" id="PS50297">
    <property type="entry name" value="ANK_REP_REGION"/>
    <property type="match status" value="4"/>
</dbReference>
<feature type="compositionally biased region" description="Acidic residues" evidence="4">
    <location>
        <begin position="592"/>
        <end position="601"/>
    </location>
</feature>
<dbReference type="PANTHER" id="PTHR24173">
    <property type="entry name" value="ANKYRIN REPEAT CONTAINING"/>
    <property type="match status" value="1"/>
</dbReference>
<feature type="compositionally biased region" description="Basic and acidic residues" evidence="4">
    <location>
        <begin position="475"/>
        <end position="496"/>
    </location>
</feature>
<feature type="domain" description="3'-5' exonuclease" evidence="5">
    <location>
        <begin position="1781"/>
        <end position="1892"/>
    </location>
</feature>
<dbReference type="PROSITE" id="PS50088">
    <property type="entry name" value="ANK_REPEAT"/>
    <property type="match status" value="4"/>
</dbReference>
<dbReference type="GO" id="GO:0003676">
    <property type="term" value="F:nucleic acid binding"/>
    <property type="evidence" value="ECO:0007669"/>
    <property type="project" value="InterPro"/>
</dbReference>
<sequence>MEANMNLKNAFLLLLPKGPVDRSVALLLSTIFTERGSPGVPFQVNRGRTGETAGESELPSQEVCRLLCLVEPELLPTPSTVALLAPKSEISSLAVLDILPSDSPTPPQFYGDCCLFTDPFAVSVILAEQFIFGKAGNATPDSELFQWLRVAGQLHAAPDNSDAQKDFIRAMNKHLRSGDRTARASRTPKNEEAVSGTQGGEIGVHGRADESGSEREGDGRRRSQPRFAPGIRFSSHGGGGERNGSADGTSTRERMRGGAEDGEGKEIPSFADLLLACVLSGSSNWAAVRNSKVPPGQLSLWFDQVIRTPVFQRATSLHAGGLELSSLFSSLLGAGEKQTEKKGVSGFSLKKSSTSSKSSFAVSVTPPEIPSPPGSFLGVQKGGVDEAIRDFLLSRGPRGDMDLQKGAELLEERVESLRKFLRTLRPSRGAFSAEKSWKGRGGGGGGGNRSREVRPVDRLSVVVGETLVEAVKQGDEAGVKSVVEEERRRDRQKAETEMAEEAQDTGKTQGEGGGKGTSSRSEVKSNATCVSSRSAESVVVGRNEELLVKRMNGWRDHRHANAIGLVHMAASLCEKPDARMKSMAGISANESGDAENEETAGPEEQRGGHEEEDREGDRKNGAAEKGKESCRGVRMMSLLKQIGVDLYAKDGEDMTALFYAAFAGCQSCLEYLRANGLPIDAADHQGRTPLYWAACAAQPDACRWLLDRKADVNCSSVLGRSPVSKAAWTDLPEILKLLVDYGADLNVVDGKGRTCLHTAVWGESGGRRGKKFVGGKEARDSPECAALILAHPEGRKLMNVHDNDGATPLHVAASTNAVECLRLLLEAGADVETRALRSNFTPLMCAAYRGYLDCIQLLLERGADPSLDDGEGRTAAAYAVKGGNAEILGALLRHGHSKEMGGGREENAKDEERTRDALQHETEAKEIGGLLHVAALDGQAVCLFEVLDNASSSASLSCDRETKTRDSRLVDAVRRPLSECVNMLPRWKDRPSHLLSRTPLETSLLCPLSLPFSKQLNPNVPWPPFSPDQIALAGGGDGTMKPTDLQMYFSIRRGGCGLPGGTADGVTDADEELPVYLRPFVYAGGHVLQESSDASEGSLSAGGCVSDTGEGDGDGEGGVGLVQGKGGRDRRRRKRETRRERERRRETLVLSKTFQRLLREEGGLHFPGPLKAHVAACQRLLVTQRAQVSRRCLMETAVAAAPLLDSSSFASFSSAFVAERRLKGPERPQKLRGMAKLQATVNRGGFKGGKGKRKQSKNKRTERDQVGSDSDPDTHGCGTKENPQNTQQETEKKEEKTQSLLEEMREGDMSSESAEAHLTFLASSLSLSSLAASSESSTADKDAAASAAAELLRPALLLASAHGWTNTLAALLEGITPDVLHHLSTSSFETGDAVRGEPPDDPLVASCLGWGSDLFGAGASAFALGGVGASRGGFSQGHSECVRLLLEKGWSPKRGCSSGVSALEAASMSGNVESLEALMTSACGPPKSGPGPGPLSAWGIEKKTEGVEEGSFVFGREEIEQASHTALRHGHSDAFLFLSSSLDREIRGNGGTQTSSSPLGPVLPFHIPRLECVPVEGPIVSPHPSRVLIEEWVQEARDAVSSFPSGVPSSSSVPPGAPPSRPFLSEGGGQQTERPDRARKEDEGEGGRRGVSLISAAVEESRLMVGLSPLSAFFQERDRGASSSRNESFPGADAIGELNRLSASPGESLSVGGTGKEETGETSVSVSLSRLAQEVASSLKAPSVRRMLQKEDVKFVDKQEGLSELVGQFEADFESGTPALLGVDVEYFSLGTGAGRGAGADGYVCLVQLSSLSRTAVVDVMRIRAQDFAEGRAEGSGGGSVHSLLQPVMNNPNVLKIFHGAASDLQWLQTDFDLQVCNLFDTYRAAQLLREETAKNVAFQNAKKRGGLGEKGSDPSSRVASSVEAALPSPLASVLSVTSRKEEETERDAFVLPPGDSLSALVRFFFRIPLPKAFQRADWRVRPLPPPMLLYAAHDAYFLPLLAPLLLLELVRRAGLRGVAECVIGSNRQTLKGVLQERAHGQGAGSAGVRRRFALRFEEQTAV</sequence>
<evidence type="ECO:0000313" key="6">
    <source>
        <dbReference type="EMBL" id="CEM21757.1"/>
    </source>
</evidence>
<accession>A0A0G4G1Z5</accession>
<evidence type="ECO:0000256" key="1">
    <source>
        <dbReference type="ARBA" id="ARBA00022737"/>
    </source>
</evidence>
<feature type="repeat" description="ANK" evidence="3">
    <location>
        <begin position="838"/>
        <end position="870"/>
    </location>
</feature>
<feature type="compositionally biased region" description="Polar residues" evidence="4">
    <location>
        <begin position="518"/>
        <end position="535"/>
    </location>
</feature>
<feature type="region of interest" description="Disordered" evidence="4">
    <location>
        <begin position="1223"/>
        <end position="1313"/>
    </location>
</feature>
<evidence type="ECO:0000256" key="2">
    <source>
        <dbReference type="ARBA" id="ARBA00023043"/>
    </source>
</evidence>
<feature type="compositionally biased region" description="Basic and acidic residues" evidence="4">
    <location>
        <begin position="204"/>
        <end position="221"/>
    </location>
</feature>
<dbReference type="Gene3D" id="1.25.40.20">
    <property type="entry name" value="Ankyrin repeat-containing domain"/>
    <property type="match status" value="4"/>
</dbReference>
<feature type="region of interest" description="Disordered" evidence="4">
    <location>
        <begin position="175"/>
        <end position="265"/>
    </location>
</feature>
<dbReference type="Pfam" id="PF12796">
    <property type="entry name" value="Ank_2"/>
    <property type="match status" value="2"/>
</dbReference>
<keyword evidence="2 3" id="KW-0040">ANK repeat</keyword>
<feature type="region of interest" description="Disordered" evidence="4">
    <location>
        <begin position="431"/>
        <end position="455"/>
    </location>
</feature>
<feature type="compositionally biased region" description="Basic and acidic residues" evidence="4">
    <location>
        <begin position="1289"/>
        <end position="1308"/>
    </location>
</feature>
<dbReference type="InterPro" id="IPR002562">
    <property type="entry name" value="3'-5'_exonuclease_dom"/>
</dbReference>
<feature type="compositionally biased region" description="Gly residues" evidence="4">
    <location>
        <begin position="1116"/>
        <end position="1125"/>
    </location>
</feature>
<feature type="compositionally biased region" description="Basic residues" evidence="4">
    <location>
        <begin position="1249"/>
        <end position="1258"/>
    </location>
</feature>
<dbReference type="PANTHER" id="PTHR24173:SF83">
    <property type="entry name" value="SOCS BOX DOMAIN-CONTAINING PROTEIN"/>
    <property type="match status" value="1"/>
</dbReference>
<proteinExistence type="predicted"/>
<feature type="region of interest" description="Disordered" evidence="4">
    <location>
        <begin position="1700"/>
        <end position="1725"/>
    </location>
</feature>
<reference evidence="6" key="1">
    <citation type="submission" date="2014-11" db="EMBL/GenBank/DDBJ databases">
        <authorList>
            <person name="Otto D Thomas"/>
            <person name="Naeem Raeece"/>
        </authorList>
    </citation>
    <scope>NUCLEOTIDE SEQUENCE</scope>
</reference>
<feature type="region of interest" description="Disordered" evidence="4">
    <location>
        <begin position="1905"/>
        <end position="1924"/>
    </location>
</feature>
<name>A0A0G4G1Z5_9ALVE</name>
<dbReference type="SUPFAM" id="SSF53098">
    <property type="entry name" value="Ribonuclease H-like"/>
    <property type="match status" value="1"/>
</dbReference>